<feature type="signal peptide" evidence="9">
    <location>
        <begin position="1"/>
        <end position="25"/>
    </location>
</feature>
<evidence type="ECO:0000313" key="11">
    <source>
        <dbReference type="EMBL" id="KAJ6751229.1"/>
    </source>
</evidence>
<dbReference type="Pfam" id="PF14543">
    <property type="entry name" value="TAXi_N"/>
    <property type="match status" value="1"/>
</dbReference>
<keyword evidence="3 9" id="KW-0732">Signal</keyword>
<name>A0A9Q0ZYA4_SALVM</name>
<sequence length="440" mass="47198">MATTTSLSFVLALAVFTLFFSPAFSTSRRALEHPKMQKGFRVRLKHVDSGKNLTRFERIQHGVKRGRNRLQRLKAMALVASSSSEIESPVLPGNGEYLMKLSIGTPPETYSAILDTGSDLIWTQCKPCSQCFDQSTPIFDPKKSSSFSKLPCSSQLCDALPQSSCEDSCEYLYTYGDYSSTQGILASETLTFGKASVPNVAFGCGADNEGSGFSQGAGLVGLGRGPLSLVSQLNEPKFSYCLTSVDETKTSSTLLMGSLASVNASSSAIKTTPLIRNPSQPSFYYLSLEGISVGGTRLPIKKSTFSLQDDGSGGVIIDSGTTITYLEESAFNLVAKEFTSQIDLPVDSSGSTGLEVCFTLPSGSTKMEVPKMVFHFDGADLELPAENYMIGDSSMRVACLAMGSSSGMSIFGNVQQQNMVVLHDLEKETLSFLPAQCDLL</sequence>
<dbReference type="PRINTS" id="PR00792">
    <property type="entry name" value="PEPSIN"/>
</dbReference>
<organism evidence="11 12">
    <name type="scientific">Salix viminalis</name>
    <name type="common">Common osier</name>
    <name type="synonym">Basket willow</name>
    <dbReference type="NCBI Taxonomy" id="40686"/>
    <lineage>
        <taxon>Eukaryota</taxon>
        <taxon>Viridiplantae</taxon>
        <taxon>Streptophyta</taxon>
        <taxon>Embryophyta</taxon>
        <taxon>Tracheophyta</taxon>
        <taxon>Spermatophyta</taxon>
        <taxon>Magnoliopsida</taxon>
        <taxon>eudicotyledons</taxon>
        <taxon>Gunneridae</taxon>
        <taxon>Pentapetalae</taxon>
        <taxon>rosids</taxon>
        <taxon>fabids</taxon>
        <taxon>Malpighiales</taxon>
        <taxon>Salicaceae</taxon>
        <taxon>Saliceae</taxon>
        <taxon>Salix</taxon>
    </lineage>
</organism>
<keyword evidence="5 8" id="KW-0378">Hydrolase</keyword>
<dbReference type="Pfam" id="PF14541">
    <property type="entry name" value="TAXi_C"/>
    <property type="match status" value="1"/>
</dbReference>
<evidence type="ECO:0000256" key="3">
    <source>
        <dbReference type="ARBA" id="ARBA00022729"/>
    </source>
</evidence>
<feature type="active site" evidence="7">
    <location>
        <position position="318"/>
    </location>
</feature>
<dbReference type="FunFam" id="2.40.70.10:FF:000016">
    <property type="entry name" value="Probable aspartic protease At2g35615"/>
    <property type="match status" value="1"/>
</dbReference>
<evidence type="ECO:0000256" key="5">
    <source>
        <dbReference type="ARBA" id="ARBA00022801"/>
    </source>
</evidence>
<evidence type="ECO:0000256" key="1">
    <source>
        <dbReference type="ARBA" id="ARBA00007447"/>
    </source>
</evidence>
<dbReference type="PROSITE" id="PS00141">
    <property type="entry name" value="ASP_PROTEASE"/>
    <property type="match status" value="1"/>
</dbReference>
<gene>
    <name evidence="11" type="ORF">OIU85_001725</name>
</gene>
<reference evidence="11" key="2">
    <citation type="journal article" date="2023" name="Int. J. Mol. Sci.">
        <title>De Novo Assembly and Annotation of 11 Diverse Shrub Willow (Salix) Genomes Reveals Novel Gene Organization in Sex-Linked Regions.</title>
        <authorList>
            <person name="Hyden B."/>
            <person name="Feng K."/>
            <person name="Yates T.B."/>
            <person name="Jawdy S."/>
            <person name="Cereghino C."/>
            <person name="Smart L.B."/>
            <person name="Muchero W."/>
        </authorList>
    </citation>
    <scope>NUCLEOTIDE SEQUENCE [LARGE SCALE GENOMIC DNA]</scope>
    <source>
        <tissue evidence="11">Shoot tip</tissue>
    </source>
</reference>
<dbReference type="EMBL" id="JAPFFL010000001">
    <property type="protein sequence ID" value="KAJ6751229.1"/>
    <property type="molecule type" value="Genomic_DNA"/>
</dbReference>
<evidence type="ECO:0000259" key="10">
    <source>
        <dbReference type="PROSITE" id="PS51767"/>
    </source>
</evidence>
<dbReference type="InterPro" id="IPR034161">
    <property type="entry name" value="Pepsin-like_plant"/>
</dbReference>
<proteinExistence type="inferred from homology"/>
<accession>A0A9Q0ZYA4</accession>
<dbReference type="GO" id="GO:0006508">
    <property type="term" value="P:proteolysis"/>
    <property type="evidence" value="ECO:0007669"/>
    <property type="project" value="UniProtKB-KW"/>
</dbReference>
<evidence type="ECO:0000256" key="7">
    <source>
        <dbReference type="PIRSR" id="PIRSR601461-1"/>
    </source>
</evidence>
<dbReference type="InterPro" id="IPR033121">
    <property type="entry name" value="PEPTIDASE_A1"/>
</dbReference>
<evidence type="ECO:0000313" key="12">
    <source>
        <dbReference type="Proteomes" id="UP001151529"/>
    </source>
</evidence>
<dbReference type="SUPFAM" id="SSF50630">
    <property type="entry name" value="Acid proteases"/>
    <property type="match status" value="1"/>
</dbReference>
<evidence type="ECO:0000256" key="2">
    <source>
        <dbReference type="ARBA" id="ARBA00022670"/>
    </source>
</evidence>
<dbReference type="Proteomes" id="UP001151529">
    <property type="component" value="Chromosome 16"/>
</dbReference>
<dbReference type="FunFam" id="2.40.70.10:FF:000029">
    <property type="entry name" value="Aspartyl protease family protein"/>
    <property type="match status" value="1"/>
</dbReference>
<keyword evidence="12" id="KW-1185">Reference proteome</keyword>
<comment type="similarity">
    <text evidence="1 8">Belongs to the peptidase A1 family.</text>
</comment>
<evidence type="ECO:0000256" key="8">
    <source>
        <dbReference type="RuleBase" id="RU000454"/>
    </source>
</evidence>
<dbReference type="InterPro" id="IPR032861">
    <property type="entry name" value="TAXi_N"/>
</dbReference>
<dbReference type="PANTHER" id="PTHR47967:SF23">
    <property type="entry name" value="OS04G0448300 PROTEIN"/>
    <property type="match status" value="1"/>
</dbReference>
<dbReference type="AlphaFoldDB" id="A0A9Q0ZYA4"/>
<feature type="active site" evidence="7">
    <location>
        <position position="115"/>
    </location>
</feature>
<evidence type="ECO:0000256" key="9">
    <source>
        <dbReference type="SAM" id="SignalP"/>
    </source>
</evidence>
<reference evidence="11" key="1">
    <citation type="submission" date="2022-11" db="EMBL/GenBank/DDBJ databases">
        <authorList>
            <person name="Hyden B.L."/>
            <person name="Feng K."/>
            <person name="Yates T."/>
            <person name="Jawdy S."/>
            <person name="Smart L.B."/>
            <person name="Muchero W."/>
        </authorList>
    </citation>
    <scope>NUCLEOTIDE SEQUENCE</scope>
    <source>
        <tissue evidence="11">Shoot tip</tissue>
    </source>
</reference>
<dbReference type="GO" id="GO:0004190">
    <property type="term" value="F:aspartic-type endopeptidase activity"/>
    <property type="evidence" value="ECO:0007669"/>
    <property type="project" value="UniProtKB-KW"/>
</dbReference>
<feature type="domain" description="Peptidase A1" evidence="10">
    <location>
        <begin position="97"/>
        <end position="433"/>
    </location>
</feature>
<dbReference type="CDD" id="cd05476">
    <property type="entry name" value="pepsin_A_like_plant"/>
    <property type="match status" value="1"/>
</dbReference>
<dbReference type="InterPro" id="IPR001969">
    <property type="entry name" value="Aspartic_peptidase_AS"/>
</dbReference>
<feature type="chain" id="PRO_5040473652" description="Peptidase A1 domain-containing protein" evidence="9">
    <location>
        <begin position="26"/>
        <end position="440"/>
    </location>
</feature>
<keyword evidence="6" id="KW-0325">Glycoprotein</keyword>
<evidence type="ECO:0000256" key="6">
    <source>
        <dbReference type="ARBA" id="ARBA00023180"/>
    </source>
</evidence>
<dbReference type="GO" id="GO:0005576">
    <property type="term" value="C:extracellular region"/>
    <property type="evidence" value="ECO:0007669"/>
    <property type="project" value="TreeGrafter"/>
</dbReference>
<dbReference type="PANTHER" id="PTHR47967">
    <property type="entry name" value="OS07G0603500 PROTEIN-RELATED"/>
    <property type="match status" value="1"/>
</dbReference>
<evidence type="ECO:0000256" key="4">
    <source>
        <dbReference type="ARBA" id="ARBA00022750"/>
    </source>
</evidence>
<keyword evidence="4 8" id="KW-0064">Aspartyl protease</keyword>
<protein>
    <recommendedName>
        <fullName evidence="10">Peptidase A1 domain-containing protein</fullName>
    </recommendedName>
</protein>
<keyword evidence="2 8" id="KW-0645">Protease</keyword>
<dbReference type="Gene3D" id="2.40.70.10">
    <property type="entry name" value="Acid Proteases"/>
    <property type="match status" value="2"/>
</dbReference>
<dbReference type="InterPro" id="IPR032799">
    <property type="entry name" value="TAXi_C"/>
</dbReference>
<dbReference type="InterPro" id="IPR021109">
    <property type="entry name" value="Peptidase_aspartic_dom_sf"/>
</dbReference>
<comment type="caution">
    <text evidence="11">The sequence shown here is derived from an EMBL/GenBank/DDBJ whole genome shotgun (WGS) entry which is preliminary data.</text>
</comment>
<dbReference type="InterPro" id="IPR051708">
    <property type="entry name" value="Plant_Aspart_Prot_A1"/>
</dbReference>
<dbReference type="PROSITE" id="PS51767">
    <property type="entry name" value="PEPTIDASE_A1"/>
    <property type="match status" value="1"/>
</dbReference>
<dbReference type="InterPro" id="IPR001461">
    <property type="entry name" value="Aspartic_peptidase_A1"/>
</dbReference>
<dbReference type="OrthoDB" id="660550at2759"/>